<dbReference type="AlphaFoldDB" id="A0A645CY68"/>
<evidence type="ECO:0000313" key="1">
    <source>
        <dbReference type="EMBL" id="MPM81847.1"/>
    </source>
</evidence>
<organism evidence="1">
    <name type="scientific">bioreactor metagenome</name>
    <dbReference type="NCBI Taxonomy" id="1076179"/>
    <lineage>
        <taxon>unclassified sequences</taxon>
        <taxon>metagenomes</taxon>
        <taxon>ecological metagenomes</taxon>
    </lineage>
</organism>
<reference evidence="1" key="1">
    <citation type="submission" date="2019-08" db="EMBL/GenBank/DDBJ databases">
        <authorList>
            <person name="Kucharzyk K."/>
            <person name="Murdoch R.W."/>
            <person name="Higgins S."/>
            <person name="Loffler F."/>
        </authorList>
    </citation>
    <scope>NUCLEOTIDE SEQUENCE</scope>
</reference>
<dbReference type="EMBL" id="VSSQ01031081">
    <property type="protein sequence ID" value="MPM81847.1"/>
    <property type="molecule type" value="Genomic_DNA"/>
</dbReference>
<protein>
    <recommendedName>
        <fullName evidence="2">Nucleic-acid-binding protein containing Zn-ribbon domain (DUF2082)</fullName>
    </recommendedName>
</protein>
<comment type="caution">
    <text evidence="1">The sequence shown here is derived from an EMBL/GenBank/DDBJ whole genome shotgun (WGS) entry which is preliminary data.</text>
</comment>
<accession>A0A645CY68</accession>
<gene>
    <name evidence="1" type="ORF">SDC9_128904</name>
</gene>
<sequence length="68" mass="8294">MEKTFECLRCKSEMEYLKEYRFDSQDNNRGLFSAFFDVEEHLIFNIYVCCNCRQTEFFYNGTLKGLDY</sequence>
<evidence type="ECO:0008006" key="2">
    <source>
        <dbReference type="Google" id="ProtNLM"/>
    </source>
</evidence>
<name>A0A645CY68_9ZZZZ</name>
<proteinExistence type="predicted"/>